<reference evidence="1 2" key="1">
    <citation type="submission" date="2016-10" db="EMBL/GenBank/DDBJ databases">
        <authorList>
            <person name="de Groot N.N."/>
        </authorList>
    </citation>
    <scope>NUCLEOTIDE SEQUENCE [LARGE SCALE GENOMIC DNA]</scope>
    <source>
        <strain evidence="1 2">WG7</strain>
    </source>
</reference>
<dbReference type="RefSeq" id="WP_167357568.1">
    <property type="nucleotide sequence ID" value="NZ_FNEH01000023.1"/>
</dbReference>
<dbReference type="PANTHER" id="PTHR11070:SF2">
    <property type="entry name" value="ATP-DEPENDENT DNA HELICASE SRS2"/>
    <property type="match status" value="1"/>
</dbReference>
<proteinExistence type="predicted"/>
<evidence type="ECO:0000313" key="1">
    <source>
        <dbReference type="EMBL" id="SDJ01101.1"/>
    </source>
</evidence>
<keyword evidence="1" id="KW-0067">ATP-binding</keyword>
<dbReference type="EMBL" id="FNEH01000023">
    <property type="protein sequence ID" value="SDJ01101.1"/>
    <property type="molecule type" value="Genomic_DNA"/>
</dbReference>
<evidence type="ECO:0000313" key="2">
    <source>
        <dbReference type="Proteomes" id="UP000198945"/>
    </source>
</evidence>
<dbReference type="GO" id="GO:0043138">
    <property type="term" value="F:3'-5' DNA helicase activity"/>
    <property type="evidence" value="ECO:0007669"/>
    <property type="project" value="TreeGrafter"/>
</dbReference>
<dbReference type="GO" id="GO:0005524">
    <property type="term" value="F:ATP binding"/>
    <property type="evidence" value="ECO:0007669"/>
    <property type="project" value="InterPro"/>
</dbReference>
<dbReference type="InterPro" id="IPR027417">
    <property type="entry name" value="P-loop_NTPase"/>
</dbReference>
<dbReference type="InterPro" id="IPR000212">
    <property type="entry name" value="DNA_helicase_UvrD/REP"/>
</dbReference>
<keyword evidence="1" id="KW-0547">Nucleotide-binding</keyword>
<accession>A0A1G8Q8S1</accession>
<protein>
    <submittedName>
        <fullName evidence="1">DNA helicase-2 / ATP-dependent DNA helicase PcrA</fullName>
    </submittedName>
</protein>
<dbReference type="Gene3D" id="3.40.50.300">
    <property type="entry name" value="P-loop containing nucleotide triphosphate hydrolases"/>
    <property type="match status" value="2"/>
</dbReference>
<dbReference type="AlphaFoldDB" id="A0A1G8Q8S1"/>
<dbReference type="Proteomes" id="UP000198945">
    <property type="component" value="Unassembled WGS sequence"/>
</dbReference>
<dbReference type="SUPFAM" id="SSF52540">
    <property type="entry name" value="P-loop containing nucleoside triphosphate hydrolases"/>
    <property type="match status" value="1"/>
</dbReference>
<dbReference type="GO" id="GO:0000725">
    <property type="term" value="P:recombinational repair"/>
    <property type="evidence" value="ECO:0007669"/>
    <property type="project" value="TreeGrafter"/>
</dbReference>
<dbReference type="PANTHER" id="PTHR11070">
    <property type="entry name" value="UVRD / RECB / PCRA DNA HELICASE FAMILY MEMBER"/>
    <property type="match status" value="1"/>
</dbReference>
<sequence length="550" mass="64909">MAPRVDRDTKKDDSLDKIIKCIDDNNSFILDAGAGSGKTWSLIETLKYIIKNNGDNYNRLAKNIGCITYTNVAVEEIKNRIGENEILDVNTIHQFLWNVIKQYQVELKNVIIDNYEGLESLDDFSVKYKNFREIEKGIISHDDVIKISSKLFENHQKLQRIFIDKYPLVLVDEYQDTHPEVVETFLDLIDNEVSKNNFIVGYFGDSKQSIYEKRAEKINNDDKLTKITKESNFRSAGEIIDLLNHIRTDIEQFPAGKNKKIVGTTYFIYDDTSQDKDLCYEKVKEKLEDDWGDLKVFFLTHRRIAINVGFEKLFEHYNNYYSNRKYREKLYNKECPLISFLADRVEQSISYYENNNIFALMDAIDFDFSKNQDKSRLKSIMDELIKIRESGRVKDIWELVFDDKLFVKGDKIKEFQNDFEVNSDKKEFYNNIMELKYKEIINFYNHNENDSVFSTQHGTKGEEYENVLLVTMARDWYNYNFAEYLTGDLEQLKTSIRQRTQNLFYVSCSRAVKNLAVLYLRENKDVGLTRVKDWFGEENVITVDEFLESE</sequence>
<name>A0A1G8Q8S1_9FIRM</name>
<keyword evidence="1" id="KW-0378">Hydrolase</keyword>
<organism evidence="1 2">
    <name type="scientific">Halanaerobium congolense</name>
    <dbReference type="NCBI Taxonomy" id="54121"/>
    <lineage>
        <taxon>Bacteria</taxon>
        <taxon>Bacillati</taxon>
        <taxon>Bacillota</taxon>
        <taxon>Clostridia</taxon>
        <taxon>Halanaerobiales</taxon>
        <taxon>Halanaerobiaceae</taxon>
        <taxon>Halanaerobium</taxon>
    </lineage>
</organism>
<gene>
    <name evidence="1" type="ORF">SAMN04515654_1233</name>
</gene>
<keyword evidence="1" id="KW-0347">Helicase</keyword>
<dbReference type="GO" id="GO:0003677">
    <property type="term" value="F:DNA binding"/>
    <property type="evidence" value="ECO:0007669"/>
    <property type="project" value="InterPro"/>
</dbReference>
<dbReference type="Pfam" id="PF13245">
    <property type="entry name" value="AAA_19"/>
    <property type="match status" value="1"/>
</dbReference>